<dbReference type="InterPro" id="IPR039994">
    <property type="entry name" value="NO66-like"/>
</dbReference>
<keyword evidence="1 3" id="KW-0479">Metal-binding</keyword>
<evidence type="ECO:0000256" key="1">
    <source>
        <dbReference type="ARBA" id="ARBA00022723"/>
    </source>
</evidence>
<keyword evidence="3" id="KW-0539">Nucleus</keyword>
<comment type="cofactor">
    <cofactor evidence="3">
        <name>Fe(2+)</name>
        <dbReference type="ChEBI" id="CHEBI:29033"/>
    </cofactor>
    <text evidence="3">Binds 1 Fe(2+) ion per subunit.</text>
</comment>
<dbReference type="PROSITE" id="PS51257">
    <property type="entry name" value="PROKAR_LIPOPROTEIN"/>
    <property type="match status" value="1"/>
</dbReference>
<name>A0A9W6Z5I2_9STRA</name>
<dbReference type="EC" id="1.14.11.-" evidence="3"/>
<dbReference type="PANTHER" id="PTHR13096">
    <property type="entry name" value="MINA53 MYC INDUCED NUCLEAR ANTIGEN"/>
    <property type="match status" value="1"/>
</dbReference>
<keyword evidence="2 3" id="KW-0408">Iron</keyword>
<evidence type="ECO:0000256" key="4">
    <source>
        <dbReference type="SAM" id="SignalP"/>
    </source>
</evidence>
<evidence type="ECO:0000256" key="2">
    <source>
        <dbReference type="ARBA" id="ARBA00023004"/>
    </source>
</evidence>
<reference evidence="7" key="1">
    <citation type="journal article" date="2023" name="Commun. Biol.">
        <title>Genome analysis of Parmales, the sister group of diatoms, reveals the evolutionary specialization of diatoms from phago-mixotrophs to photoautotrophs.</title>
        <authorList>
            <person name="Ban H."/>
            <person name="Sato S."/>
            <person name="Yoshikawa S."/>
            <person name="Yamada K."/>
            <person name="Nakamura Y."/>
            <person name="Ichinomiya M."/>
            <person name="Sato N."/>
            <person name="Blanc-Mathieu R."/>
            <person name="Endo H."/>
            <person name="Kuwata A."/>
            <person name="Ogata H."/>
        </authorList>
    </citation>
    <scope>NUCLEOTIDE SEQUENCE [LARGE SCALE GENOMIC DNA]</scope>
    <source>
        <strain evidence="7">NIES 3700</strain>
    </source>
</reference>
<dbReference type="InterPro" id="IPR003347">
    <property type="entry name" value="JmjC_dom"/>
</dbReference>
<dbReference type="AlphaFoldDB" id="A0A9W6Z5I2"/>
<dbReference type="Pfam" id="PF08007">
    <property type="entry name" value="JmjC_2"/>
    <property type="match status" value="1"/>
</dbReference>
<dbReference type="Gene3D" id="2.60.120.650">
    <property type="entry name" value="Cupin"/>
    <property type="match status" value="1"/>
</dbReference>
<keyword evidence="7" id="KW-1185">Reference proteome</keyword>
<dbReference type="GO" id="GO:0005506">
    <property type="term" value="F:iron ion binding"/>
    <property type="evidence" value="ECO:0007669"/>
    <property type="project" value="UniProtKB-UniRule"/>
</dbReference>
<accession>A0A9W6Z5I2</accession>
<feature type="chain" id="PRO_5040808994" description="Bifunctional lysine-specific demethylase and histidyl-hydroxylase" evidence="4">
    <location>
        <begin position="23"/>
        <end position="416"/>
    </location>
</feature>
<feature type="signal peptide" evidence="4">
    <location>
        <begin position="1"/>
        <end position="22"/>
    </location>
</feature>
<dbReference type="PANTHER" id="PTHR13096:SF8">
    <property type="entry name" value="RIBOSOMAL OXYGENASE 1"/>
    <property type="match status" value="1"/>
</dbReference>
<dbReference type="EMBL" id="BRXW01000367">
    <property type="protein sequence ID" value="GMH48537.1"/>
    <property type="molecule type" value="Genomic_DNA"/>
</dbReference>
<comment type="similarity">
    <text evidence="3">Belongs to the ROX family.</text>
</comment>
<evidence type="ECO:0000259" key="5">
    <source>
        <dbReference type="PROSITE" id="PS51184"/>
    </source>
</evidence>
<keyword evidence="4" id="KW-0732">Signal</keyword>
<organism evidence="6 7">
    <name type="scientific">Triparma laevis f. longispina</name>
    <dbReference type="NCBI Taxonomy" id="1714387"/>
    <lineage>
        <taxon>Eukaryota</taxon>
        <taxon>Sar</taxon>
        <taxon>Stramenopiles</taxon>
        <taxon>Ochrophyta</taxon>
        <taxon>Bolidophyceae</taxon>
        <taxon>Parmales</taxon>
        <taxon>Triparmaceae</taxon>
        <taxon>Triparma</taxon>
    </lineage>
</organism>
<protein>
    <recommendedName>
        <fullName evidence="3">Bifunctional lysine-specific demethylase and histidyl-hydroxylase</fullName>
        <ecNumber evidence="3">1.14.11.-</ecNumber>
    </recommendedName>
</protein>
<comment type="caution">
    <text evidence="6">The sequence shown here is derived from an EMBL/GenBank/DDBJ whole genome shotgun (WGS) entry which is preliminary data.</text>
</comment>
<sequence length="416" mass="46138">MVLRQILVLLLVLATSCSSSSALFGSSTSPPSVTTPDLSSVFSTLSPSLLRNFQSSPLHFPSLLPSPSSLFNLSTLDSLVGTHVSGHTTSRTNGTWLPSPLNPNQLSGLPLQSSHITSALKRNSTISFNTASSLFPSISSLSLSSLSELRYPCNVNVYISPVNDGEESVVPVHTDRQDVLIFQTEGIKKWTVYPRPLIPRTSNNKIKLNPLSRGKAGDVISPLELTSPTSYTLKPGDVLYVPLGFPHHTSTVSRTESIHLTLGLDTVVWGLTLMHLRWACMSFSGLKYDVDMGGVGDEGYWKCMKGIMFEGEEREEDVEKFMRELEPERKDFPSRKEIKEVIRIFQKHKEKIIEVQAKMYTNVNPHDPENIVKAVRGGRDLDMCMAELGTAVKCKAFYEEYMKKVEVADGQLEKMK</sequence>
<dbReference type="GO" id="GO:0005730">
    <property type="term" value="C:nucleolus"/>
    <property type="evidence" value="ECO:0007669"/>
    <property type="project" value="TreeGrafter"/>
</dbReference>
<proteinExistence type="inferred from homology"/>
<keyword evidence="3" id="KW-0805">Transcription regulation</keyword>
<evidence type="ECO:0000313" key="6">
    <source>
        <dbReference type="EMBL" id="GMH48537.1"/>
    </source>
</evidence>
<comment type="subcellular location">
    <subcellularLocation>
        <location evidence="3">Nucleus</location>
    </subcellularLocation>
</comment>
<keyword evidence="3" id="KW-0804">Transcription</keyword>
<dbReference type="OrthoDB" id="425950at2759"/>
<feature type="domain" description="JmjC" evidence="5">
    <location>
        <begin position="124"/>
        <end position="281"/>
    </location>
</feature>
<gene>
    <name evidence="6" type="ORF">TrLO_g4561</name>
</gene>
<dbReference type="SUPFAM" id="SSF51197">
    <property type="entry name" value="Clavaminate synthase-like"/>
    <property type="match status" value="1"/>
</dbReference>
<keyword evidence="3" id="KW-0560">Oxidoreductase</keyword>
<dbReference type="Proteomes" id="UP001165122">
    <property type="component" value="Unassembled WGS sequence"/>
</dbReference>
<dbReference type="PROSITE" id="PS51184">
    <property type="entry name" value="JMJC"/>
    <property type="match status" value="1"/>
</dbReference>
<dbReference type="GO" id="GO:0032453">
    <property type="term" value="F:histone H3K4 demethylase activity"/>
    <property type="evidence" value="ECO:0007669"/>
    <property type="project" value="TreeGrafter"/>
</dbReference>
<keyword evidence="3" id="KW-0223">Dioxygenase</keyword>
<comment type="function">
    <text evidence="3">Oxygenase that can act as both a histone lysine demethylase and a ribosomal histidine hydroxylase.</text>
</comment>
<evidence type="ECO:0000313" key="7">
    <source>
        <dbReference type="Proteomes" id="UP001165122"/>
    </source>
</evidence>
<dbReference type="GO" id="GO:0051864">
    <property type="term" value="F:histone H3K36 demethylase activity"/>
    <property type="evidence" value="ECO:0007669"/>
    <property type="project" value="TreeGrafter"/>
</dbReference>
<evidence type="ECO:0000256" key="3">
    <source>
        <dbReference type="RuleBase" id="RU366061"/>
    </source>
</evidence>